<dbReference type="InterPro" id="IPR002053">
    <property type="entry name" value="Glyco_hydro_25"/>
</dbReference>
<evidence type="ECO:0000313" key="4">
    <source>
        <dbReference type="Proteomes" id="UP000239203"/>
    </source>
</evidence>
<dbReference type="InterPro" id="IPR036779">
    <property type="entry name" value="LysM_dom_sf"/>
</dbReference>
<comment type="caution">
    <text evidence="3">The sequence shown here is derived from an EMBL/GenBank/DDBJ whole genome shotgun (WGS) entry which is preliminary data.</text>
</comment>
<evidence type="ECO:0000256" key="1">
    <source>
        <dbReference type="ARBA" id="ARBA00010646"/>
    </source>
</evidence>
<dbReference type="GO" id="GO:0009253">
    <property type="term" value="P:peptidoglycan catabolic process"/>
    <property type="evidence" value="ECO:0007669"/>
    <property type="project" value="InterPro"/>
</dbReference>
<sequence length="320" mass="34484">MTDYGIDLSHWNRVTDFGAVRGNGISYASVKLTEGVDYIDNASVSHVNGAKGAGLHVGGYHFARDVNINAQVDHFAGQLRARGLLAPGSLAPMLDMENADLRDNGNPFVAAFITRLRAVTGIRKVLVYANSDWWTHVLRPDEWADADVFLWIARYNGQPGSPGWSHPRLALHQHTNSGVVPGIPGKVDRNATMAGYSLDHLTLGAAPAPAPAPNPSPNPAPAPTTYTVREGDTLSAIAQRNGTTWQELARTNGISNPDRIFPGQVLTLTTPAAGRFHTVRSGDTLSAIAQRNGTTWRELARLNAIADPDRIFPGQIIRLP</sequence>
<name>A0A2S6GE88_9PSEU</name>
<organism evidence="3 4">
    <name type="scientific">Actinokineospora auranticolor</name>
    <dbReference type="NCBI Taxonomy" id="155976"/>
    <lineage>
        <taxon>Bacteria</taxon>
        <taxon>Bacillati</taxon>
        <taxon>Actinomycetota</taxon>
        <taxon>Actinomycetes</taxon>
        <taxon>Pseudonocardiales</taxon>
        <taxon>Pseudonocardiaceae</taxon>
        <taxon>Actinokineospora</taxon>
    </lineage>
</organism>
<dbReference type="SUPFAM" id="SSF54106">
    <property type="entry name" value="LysM domain"/>
    <property type="match status" value="2"/>
</dbReference>
<proteinExistence type="inferred from homology"/>
<dbReference type="PROSITE" id="PS51782">
    <property type="entry name" value="LYSM"/>
    <property type="match status" value="2"/>
</dbReference>
<comment type="similarity">
    <text evidence="1">Belongs to the glycosyl hydrolase 25 family.</text>
</comment>
<dbReference type="GO" id="GO:0016998">
    <property type="term" value="P:cell wall macromolecule catabolic process"/>
    <property type="evidence" value="ECO:0007669"/>
    <property type="project" value="InterPro"/>
</dbReference>
<dbReference type="Pfam" id="PF01476">
    <property type="entry name" value="LysM"/>
    <property type="match status" value="2"/>
</dbReference>
<dbReference type="SUPFAM" id="SSF51445">
    <property type="entry name" value="(Trans)glycosidases"/>
    <property type="match status" value="1"/>
</dbReference>
<dbReference type="OrthoDB" id="3698205at2"/>
<dbReference type="GO" id="GO:0008932">
    <property type="term" value="F:lytic endotransglycosylase activity"/>
    <property type="evidence" value="ECO:0007669"/>
    <property type="project" value="TreeGrafter"/>
</dbReference>
<keyword evidence="4" id="KW-1185">Reference proteome</keyword>
<evidence type="ECO:0000259" key="2">
    <source>
        <dbReference type="PROSITE" id="PS51782"/>
    </source>
</evidence>
<protein>
    <submittedName>
        <fullName evidence="3">LysM domain-containing protein</fullName>
    </submittedName>
</protein>
<dbReference type="PROSITE" id="PS51904">
    <property type="entry name" value="GLYCOSYL_HYDROL_F25_2"/>
    <property type="match status" value="1"/>
</dbReference>
<dbReference type="PANTHER" id="PTHR33734:SF22">
    <property type="entry name" value="MEMBRANE-BOUND LYTIC MUREIN TRANSGLYCOSYLASE D"/>
    <property type="match status" value="1"/>
</dbReference>
<gene>
    <name evidence="3" type="ORF">CLV40_12760</name>
</gene>
<dbReference type="Proteomes" id="UP000239203">
    <property type="component" value="Unassembled WGS sequence"/>
</dbReference>
<dbReference type="InterPro" id="IPR017853">
    <property type="entry name" value="GH"/>
</dbReference>
<dbReference type="EMBL" id="PTIX01000027">
    <property type="protein sequence ID" value="PPK63533.1"/>
    <property type="molecule type" value="Genomic_DNA"/>
</dbReference>
<dbReference type="SMART" id="SM00257">
    <property type="entry name" value="LysM"/>
    <property type="match status" value="2"/>
</dbReference>
<dbReference type="Gene3D" id="3.20.20.80">
    <property type="entry name" value="Glycosidases"/>
    <property type="match status" value="1"/>
</dbReference>
<dbReference type="CDD" id="cd00599">
    <property type="entry name" value="GH25_muramidase"/>
    <property type="match status" value="1"/>
</dbReference>
<dbReference type="GO" id="GO:0003796">
    <property type="term" value="F:lysozyme activity"/>
    <property type="evidence" value="ECO:0007669"/>
    <property type="project" value="InterPro"/>
</dbReference>
<evidence type="ECO:0000313" key="3">
    <source>
        <dbReference type="EMBL" id="PPK63533.1"/>
    </source>
</evidence>
<dbReference type="InterPro" id="IPR018392">
    <property type="entry name" value="LysM"/>
</dbReference>
<dbReference type="RefSeq" id="WP_104482664.1">
    <property type="nucleotide sequence ID" value="NZ_CP154825.1"/>
</dbReference>
<dbReference type="PANTHER" id="PTHR33734">
    <property type="entry name" value="LYSM DOMAIN-CONTAINING GPI-ANCHORED PROTEIN 2"/>
    <property type="match status" value="1"/>
</dbReference>
<feature type="domain" description="LysM" evidence="2">
    <location>
        <begin position="224"/>
        <end position="268"/>
    </location>
</feature>
<dbReference type="CDD" id="cd00118">
    <property type="entry name" value="LysM"/>
    <property type="match status" value="2"/>
</dbReference>
<dbReference type="AlphaFoldDB" id="A0A2S6GE88"/>
<feature type="domain" description="LysM" evidence="2">
    <location>
        <begin position="275"/>
        <end position="319"/>
    </location>
</feature>
<dbReference type="Pfam" id="PF01183">
    <property type="entry name" value="Glyco_hydro_25"/>
    <property type="match status" value="1"/>
</dbReference>
<dbReference type="Gene3D" id="3.10.350.10">
    <property type="entry name" value="LysM domain"/>
    <property type="match status" value="2"/>
</dbReference>
<reference evidence="3 4" key="1">
    <citation type="submission" date="2018-02" db="EMBL/GenBank/DDBJ databases">
        <title>Genomic Encyclopedia of Archaeal and Bacterial Type Strains, Phase II (KMG-II): from individual species to whole genera.</title>
        <authorList>
            <person name="Goeker M."/>
        </authorList>
    </citation>
    <scope>NUCLEOTIDE SEQUENCE [LARGE SCALE GENOMIC DNA]</scope>
    <source>
        <strain evidence="3 4">YU 961-1</strain>
    </source>
</reference>
<accession>A0A2S6GE88</accession>